<dbReference type="EMBL" id="JBBKZU010000005">
    <property type="protein sequence ID" value="MEJ8811902.1"/>
    <property type="molecule type" value="Genomic_DNA"/>
</dbReference>
<feature type="coiled-coil region" evidence="1">
    <location>
        <begin position="942"/>
        <end position="969"/>
    </location>
</feature>
<sequence length="1797" mass="199360">MQAVQPLEVPLPPEVQALIEAAMAGRDLATVLLGSGDLRVLRRCAFVRRFNAELFAQILRPAARVDAQAWPFERVIALPGIRPSPGRPGWYSLDTRRREMLQRRWMSPRRIVFFQRLNRRIAAWFKGRGSDGELEVLYHRLACNSAAAEAAWRRDYAAARDRFDLARCTSMLSLPAEVARFVSPALSTFMTQEQGLLQARRAFADDYFRTGRYLERRKVFDDFETLLRDDRHSIMVLHAPGGSGKTMFLRWLAARYCLPRGIPISRIDFDFFDQPEQELAPVFFLAKLAERLNAQIAGGPFHEMLRAVAELRGLVSSRLAEGHSGSSSESARRLEAEITDRFVHTLIERCAGLPVVLVFDTLEEAALRHRVNMHAVVTAIEAVRSRLEEETSPPATPRLILILSGRYSLEEQFGEVEKDFGDRINPCEVAPFDDAESRAYLQRRLTGIATPPNEAVIAGVVQRAGGSPFKLALYADILLATPGIRVEDLGRGVDVDMLYLIERVMKRIADRRIYLLLRYGVLARRLTRNFVENVLGKPMRLVARGDRRADDPAQDAVSHKDWKTLWASMEPLDYDEMWKGLRDFAGASSWVSVDTEIGDSVVIQPVVSHPMRRALLSAERPVVAQIHRAAIRHARSELRNRTRPAAESLAMLTYHDFQLRGAHATPDWERRLREYANDAHALRSLASIVLSEDLRESEAGSAVAREAVRLVPNRVAAHARFVLAQTTFEESERWSAKESQARLLDEARRQLARYDDLVGTAEHPVPPDVEGRLRYALAVDEAAATRGLDQMASGLGGRLSGDHRAGLLLALERGYAQRDPELARSFGVAWGKLAWQRGEAESYAEAVVASIAYRIQQGQRAGAMRECLDRMKELSRTNRRWVDADEATAGRRLVAREQPVLEAWCGLLHAAIVRRGKALETPGADTDDAEELVRTAALHSWAGEAKQAIQLAEQAAQRIKERLRALRLKPHAERKLTALRLEGLATRAHASRRLMEFGAALDLHQEAMELYAQRSDHQSEVLARLQKARVYLLDIGHLGQAAEHLIDSDDALADEVARVRIEHTLLRAVLHDRRGDPATALQLLHRAEALRPELRHNAINWRVELAVAALALHVPDDRVPFLDALHEALKTLDCSGARLTLLRGLRYCAPVAGVSKATAKALDVLTRVKPLDLPGYMRLHPGDRLRFTLLRAELLRIVGLGDKAADELRALRLRQAEEAPAELWHRDLALACDRLGIDPGEALPQRWLIAFVAKFRPHRTLCAAVQVDQARRDIAAGLTRRALQLLRSAQRALDRPDVPRSELDIRALTLQARLARSGADAWGEASPVELLDRARRIRTELGLPEGDEDAAQAEVSTAPSSRVPLLDGGDERLTFGLRFERPDSVTLFDFTPSRIARNLIDYTVRSPINGLLAEFASGRFGEGAAHEATALGVEAGMRFGRLMAESVLPPSLRDVPVLDLVLECVQPGMQALPWELMVHVPNGQLPLSMDPRVRDFWRAPYRATPRDRVAWAQRALSRLMGAKVVPDGLHGPATAAALGRFQAAEGLPADGRLDRATLVRLQARMAQQQAPQGLRATHVLLITPHADVQVAAQRGLSASGTDLAQLYLQHGLKCDVLEVPDPSRLREMLGAHPSVIHIAAPISQSRSSRELGLQFAAGYEDLGSQGFGASPLARFIAERPPEAGMPLVIVDTPRPYSRDETFRQLLLRNAFAAQLFAYGPLPTVIATGLGMPGEQRVLSERLTRGIAEGLVPGKLVRQLRSVADADGGDPWLPVASAGIALFAVDPAFDPLLAGVPR</sequence>
<keyword evidence="5" id="KW-1185">Reference proteome</keyword>
<evidence type="ECO:0000256" key="1">
    <source>
        <dbReference type="SAM" id="Coils"/>
    </source>
</evidence>
<evidence type="ECO:0000259" key="3">
    <source>
        <dbReference type="Pfam" id="PF01471"/>
    </source>
</evidence>
<reference evidence="4 5" key="1">
    <citation type="submission" date="2024-03" db="EMBL/GenBank/DDBJ databases">
        <title>Novel species of the genus Variovorax.</title>
        <authorList>
            <person name="Liu Q."/>
            <person name="Xin Y.-H."/>
        </authorList>
    </citation>
    <scope>NUCLEOTIDE SEQUENCE [LARGE SCALE GENOMIC DNA]</scope>
    <source>
        <strain evidence="4 5">KACC 18899</strain>
    </source>
</reference>
<comment type="caution">
    <text evidence="4">The sequence shown here is derived from an EMBL/GenBank/DDBJ whole genome shotgun (WGS) entry which is preliminary data.</text>
</comment>
<dbReference type="InterPro" id="IPR011990">
    <property type="entry name" value="TPR-like_helical_dom_sf"/>
</dbReference>
<name>A0ABU8VE25_9BURK</name>
<feature type="domain" description="Peptidoglycan binding-like" evidence="3">
    <location>
        <begin position="1506"/>
        <end position="1561"/>
    </location>
</feature>
<accession>A0ABU8VE25</accession>
<dbReference type="Gene3D" id="1.10.101.10">
    <property type="entry name" value="PGBD-like superfamily/PGBD"/>
    <property type="match status" value="1"/>
</dbReference>
<proteinExistence type="predicted"/>
<evidence type="ECO:0000313" key="4">
    <source>
        <dbReference type="EMBL" id="MEJ8811902.1"/>
    </source>
</evidence>
<dbReference type="Pfam" id="PF01471">
    <property type="entry name" value="PG_binding_1"/>
    <property type="match status" value="1"/>
</dbReference>
<protein>
    <submittedName>
        <fullName evidence="4">Peptidoglycan-binding domain-containing protein</fullName>
    </submittedName>
</protein>
<dbReference type="Proteomes" id="UP001365846">
    <property type="component" value="Unassembled WGS sequence"/>
</dbReference>
<dbReference type="SUPFAM" id="SSF52540">
    <property type="entry name" value="P-loop containing nucleoside triphosphate hydrolases"/>
    <property type="match status" value="1"/>
</dbReference>
<dbReference type="InterPro" id="IPR036366">
    <property type="entry name" value="PGBDSf"/>
</dbReference>
<dbReference type="InterPro" id="IPR036365">
    <property type="entry name" value="PGBD-like_sf"/>
</dbReference>
<dbReference type="InterPro" id="IPR002477">
    <property type="entry name" value="Peptidoglycan-bd-like"/>
</dbReference>
<evidence type="ECO:0000256" key="2">
    <source>
        <dbReference type="SAM" id="MobiDB-lite"/>
    </source>
</evidence>
<gene>
    <name evidence="4" type="ORF">WKW77_12555</name>
</gene>
<dbReference type="SUPFAM" id="SSF48452">
    <property type="entry name" value="TPR-like"/>
    <property type="match status" value="1"/>
</dbReference>
<dbReference type="SUPFAM" id="SSF47090">
    <property type="entry name" value="PGBD-like"/>
    <property type="match status" value="1"/>
</dbReference>
<organism evidence="4 5">
    <name type="scientific">Variovorax ureilyticus</name>
    <dbReference type="NCBI Taxonomy" id="1836198"/>
    <lineage>
        <taxon>Bacteria</taxon>
        <taxon>Pseudomonadati</taxon>
        <taxon>Pseudomonadota</taxon>
        <taxon>Betaproteobacteria</taxon>
        <taxon>Burkholderiales</taxon>
        <taxon>Comamonadaceae</taxon>
        <taxon>Variovorax</taxon>
    </lineage>
</organism>
<feature type="region of interest" description="Disordered" evidence="2">
    <location>
        <begin position="1342"/>
        <end position="1362"/>
    </location>
</feature>
<keyword evidence="1" id="KW-0175">Coiled coil</keyword>
<dbReference type="InterPro" id="IPR027417">
    <property type="entry name" value="P-loop_NTPase"/>
</dbReference>
<dbReference type="RefSeq" id="WP_340357181.1">
    <property type="nucleotide sequence ID" value="NZ_JBBKZU010000005.1"/>
</dbReference>
<evidence type="ECO:0000313" key="5">
    <source>
        <dbReference type="Proteomes" id="UP001365846"/>
    </source>
</evidence>